<evidence type="ECO:0000313" key="2">
    <source>
        <dbReference type="Proteomes" id="UP000799437"/>
    </source>
</evidence>
<sequence>MGCILSEAVTWIMLGSKGIKQFRRLRSRAHVMSPTRSSSIIGGLTPSSLVGHMFHDGEKVSRLVILWHQHLRGIMQVCDTVTIRILDIVDMSLLVDMKSRISAQELLKRMDHAIGEPEHDDDVTLGAYDELESLLEEDQSENSDTEEFIVIDIE</sequence>
<name>A0A6A6VXD1_9PEZI</name>
<dbReference type="RefSeq" id="XP_033597779.1">
    <property type="nucleotide sequence ID" value="XM_033745673.1"/>
</dbReference>
<accession>A0A6A6VXD1</accession>
<proteinExistence type="predicted"/>
<keyword evidence="2" id="KW-1185">Reference proteome</keyword>
<dbReference type="EMBL" id="ML996577">
    <property type="protein sequence ID" value="KAF2755328.1"/>
    <property type="molecule type" value="Genomic_DNA"/>
</dbReference>
<dbReference type="OrthoDB" id="9992527at2759"/>
<dbReference type="AlphaFoldDB" id="A0A6A6VXD1"/>
<reference evidence="1" key="1">
    <citation type="journal article" date="2020" name="Stud. Mycol.">
        <title>101 Dothideomycetes genomes: a test case for predicting lifestyles and emergence of pathogens.</title>
        <authorList>
            <person name="Haridas S."/>
            <person name="Albert R."/>
            <person name="Binder M."/>
            <person name="Bloem J."/>
            <person name="Labutti K."/>
            <person name="Salamov A."/>
            <person name="Andreopoulos B."/>
            <person name="Baker S."/>
            <person name="Barry K."/>
            <person name="Bills G."/>
            <person name="Bluhm B."/>
            <person name="Cannon C."/>
            <person name="Castanera R."/>
            <person name="Culley D."/>
            <person name="Daum C."/>
            <person name="Ezra D."/>
            <person name="Gonzalez J."/>
            <person name="Henrissat B."/>
            <person name="Kuo A."/>
            <person name="Liang C."/>
            <person name="Lipzen A."/>
            <person name="Lutzoni F."/>
            <person name="Magnuson J."/>
            <person name="Mondo S."/>
            <person name="Nolan M."/>
            <person name="Ohm R."/>
            <person name="Pangilinan J."/>
            <person name="Park H.-J."/>
            <person name="Ramirez L."/>
            <person name="Alfaro M."/>
            <person name="Sun H."/>
            <person name="Tritt A."/>
            <person name="Yoshinaga Y."/>
            <person name="Zwiers L.-H."/>
            <person name="Turgeon B."/>
            <person name="Goodwin S."/>
            <person name="Spatafora J."/>
            <person name="Crous P."/>
            <person name="Grigoriev I."/>
        </authorList>
    </citation>
    <scope>NUCLEOTIDE SEQUENCE</scope>
    <source>
        <strain evidence="1">CBS 121739</strain>
    </source>
</reference>
<organism evidence="1 2">
    <name type="scientific">Pseudovirgaria hyperparasitica</name>
    <dbReference type="NCBI Taxonomy" id="470096"/>
    <lineage>
        <taxon>Eukaryota</taxon>
        <taxon>Fungi</taxon>
        <taxon>Dikarya</taxon>
        <taxon>Ascomycota</taxon>
        <taxon>Pezizomycotina</taxon>
        <taxon>Dothideomycetes</taxon>
        <taxon>Dothideomycetes incertae sedis</taxon>
        <taxon>Acrospermales</taxon>
        <taxon>Acrospermaceae</taxon>
        <taxon>Pseudovirgaria</taxon>
    </lineage>
</organism>
<protein>
    <submittedName>
        <fullName evidence="1">Uncharacterized protein</fullName>
    </submittedName>
</protein>
<gene>
    <name evidence="1" type="ORF">EJ05DRAFT_488113</name>
</gene>
<evidence type="ECO:0000313" key="1">
    <source>
        <dbReference type="EMBL" id="KAF2755328.1"/>
    </source>
</evidence>
<dbReference type="Proteomes" id="UP000799437">
    <property type="component" value="Unassembled WGS sequence"/>
</dbReference>
<dbReference type="GeneID" id="54486727"/>